<dbReference type="PANTHER" id="PTHR43130">
    <property type="entry name" value="ARAC-FAMILY TRANSCRIPTIONAL REGULATOR"/>
    <property type="match status" value="1"/>
</dbReference>
<dbReference type="GO" id="GO:0043565">
    <property type="term" value="F:sequence-specific DNA binding"/>
    <property type="evidence" value="ECO:0007669"/>
    <property type="project" value="InterPro"/>
</dbReference>
<evidence type="ECO:0000313" key="5">
    <source>
        <dbReference type="EMBL" id="MCW6533943.1"/>
    </source>
</evidence>
<dbReference type="SUPFAM" id="SSF52317">
    <property type="entry name" value="Class I glutamine amidotransferase-like"/>
    <property type="match status" value="1"/>
</dbReference>
<accession>A0AA42CT14</accession>
<proteinExistence type="predicted"/>
<dbReference type="InterPro" id="IPR009057">
    <property type="entry name" value="Homeodomain-like_sf"/>
</dbReference>
<dbReference type="PROSITE" id="PS00041">
    <property type="entry name" value="HTH_ARAC_FAMILY_1"/>
    <property type="match status" value="1"/>
</dbReference>
<reference evidence="5" key="1">
    <citation type="submission" date="2022-06" db="EMBL/GenBank/DDBJ databases">
        <title>Sphingomonas sp. nov. isolated from rhizosphere soil of tomato.</title>
        <authorList>
            <person name="Dong H."/>
            <person name="Gao R."/>
        </authorList>
    </citation>
    <scope>NUCLEOTIDE SEQUENCE</scope>
    <source>
        <strain evidence="5">MMSM24</strain>
    </source>
</reference>
<evidence type="ECO:0000256" key="2">
    <source>
        <dbReference type="ARBA" id="ARBA00023125"/>
    </source>
</evidence>
<evidence type="ECO:0000259" key="4">
    <source>
        <dbReference type="PROSITE" id="PS01124"/>
    </source>
</evidence>
<dbReference type="Proteomes" id="UP001165565">
    <property type="component" value="Unassembled WGS sequence"/>
</dbReference>
<keyword evidence="1" id="KW-0805">Transcription regulation</keyword>
<comment type="caution">
    <text evidence="5">The sequence shown here is derived from an EMBL/GenBank/DDBJ whole genome shotgun (WGS) entry which is preliminary data.</text>
</comment>
<dbReference type="InterPro" id="IPR002818">
    <property type="entry name" value="DJ-1/PfpI"/>
</dbReference>
<dbReference type="PANTHER" id="PTHR43130:SF3">
    <property type="entry name" value="HTH-TYPE TRANSCRIPTIONAL REGULATOR RV1931C"/>
    <property type="match status" value="1"/>
</dbReference>
<dbReference type="InterPro" id="IPR018060">
    <property type="entry name" value="HTH_AraC"/>
</dbReference>
<dbReference type="Gene3D" id="3.40.50.880">
    <property type="match status" value="1"/>
</dbReference>
<evidence type="ECO:0000256" key="1">
    <source>
        <dbReference type="ARBA" id="ARBA00023015"/>
    </source>
</evidence>
<name>A0AA42CT14_9SPHN</name>
<dbReference type="InterPro" id="IPR029062">
    <property type="entry name" value="Class_I_gatase-like"/>
</dbReference>
<dbReference type="SMART" id="SM00342">
    <property type="entry name" value="HTH_ARAC"/>
    <property type="match status" value="1"/>
</dbReference>
<dbReference type="SUPFAM" id="SSF46689">
    <property type="entry name" value="Homeodomain-like"/>
    <property type="match status" value="2"/>
</dbReference>
<evidence type="ECO:0000256" key="3">
    <source>
        <dbReference type="ARBA" id="ARBA00023163"/>
    </source>
</evidence>
<dbReference type="Gene3D" id="1.10.10.60">
    <property type="entry name" value="Homeodomain-like"/>
    <property type="match status" value="1"/>
</dbReference>
<dbReference type="PROSITE" id="PS01124">
    <property type="entry name" value="HTH_ARAC_FAMILY_2"/>
    <property type="match status" value="1"/>
</dbReference>
<gene>
    <name evidence="5" type="ORF">NEE01_04015</name>
</gene>
<dbReference type="EMBL" id="JANFAV010000002">
    <property type="protein sequence ID" value="MCW6533943.1"/>
    <property type="molecule type" value="Genomic_DNA"/>
</dbReference>
<dbReference type="Pfam" id="PF01965">
    <property type="entry name" value="DJ-1_PfpI"/>
    <property type="match status" value="1"/>
</dbReference>
<keyword evidence="2" id="KW-0238">DNA-binding</keyword>
<feature type="domain" description="HTH araC/xylS-type" evidence="4">
    <location>
        <begin position="214"/>
        <end position="312"/>
    </location>
</feature>
<dbReference type="GO" id="GO:0003700">
    <property type="term" value="F:DNA-binding transcription factor activity"/>
    <property type="evidence" value="ECO:0007669"/>
    <property type="project" value="InterPro"/>
</dbReference>
<dbReference type="Pfam" id="PF12833">
    <property type="entry name" value="HTH_18"/>
    <property type="match status" value="1"/>
</dbReference>
<evidence type="ECO:0000313" key="6">
    <source>
        <dbReference type="Proteomes" id="UP001165565"/>
    </source>
</evidence>
<organism evidence="5 6">
    <name type="scientific">Sphingomonas lycopersici</name>
    <dbReference type="NCBI Taxonomy" id="2951807"/>
    <lineage>
        <taxon>Bacteria</taxon>
        <taxon>Pseudomonadati</taxon>
        <taxon>Pseudomonadota</taxon>
        <taxon>Alphaproteobacteria</taxon>
        <taxon>Sphingomonadales</taxon>
        <taxon>Sphingomonadaceae</taxon>
        <taxon>Sphingomonas</taxon>
    </lineage>
</organism>
<dbReference type="InterPro" id="IPR052158">
    <property type="entry name" value="INH-QAR"/>
</dbReference>
<keyword evidence="3" id="KW-0804">Transcription</keyword>
<protein>
    <submittedName>
        <fullName evidence="5">DJ-1/PfpI family protein</fullName>
    </submittedName>
</protein>
<keyword evidence="6" id="KW-1185">Reference proteome</keyword>
<dbReference type="InterPro" id="IPR018062">
    <property type="entry name" value="HTH_AraC-typ_CS"/>
</dbReference>
<sequence length="323" mass="34154">MILIAFEGVEPLDVTGPMAVFHRADEQVPGSYDLRVASLGGTEVVTATGLTLGRTVALDSIEADPDTIFVAGGSENAVRAAATDAHLIGWLTERAPHTRRIGSICTGAFVLGAAGLLDGRCAATHWAAARALQAYFPLARVDADAIYRIDGPICTSAGVTAGIDLALALVAADLGQGVAAKIARDLVLFLHRSGGQRQFSQTLAAQSHASSRFADILPWIADNPTADLSVSALAARSAMSERNFARRFAQEIGRTPARHVLEVRLDHARRDLVSTDWPLDRVAERSGLGGVDTLHRLFRRELGVTPGAYRARFAKSGSAAVAE</sequence>
<dbReference type="AlphaFoldDB" id="A0AA42CT14"/>